<accession>A0A6G0U508</accession>
<evidence type="ECO:0000313" key="1">
    <source>
        <dbReference type="EMBL" id="KAE9544037.1"/>
    </source>
</evidence>
<name>A0A6G0U508_APHGL</name>
<protein>
    <submittedName>
        <fullName evidence="1">Uncharacterized protein</fullName>
    </submittedName>
</protein>
<sequence length="177" mass="20579">LYEETIEKILVDNLIMTPYVSPEANLMRKLPKNGANDTTHFDSRFTNQLPGLTYTAPSLLLDTFGKKWKSRWMTKIFYIKTYYYLALNVPQNLNPFSDFELTALKCALLSATRIDEEMETDNSSIPSPYPNVIRSNLVPNFHFRVVQANTINHREIYQSRLFDAYARPVNKHSAMYL</sequence>
<dbReference type="AlphaFoldDB" id="A0A6G0U508"/>
<dbReference type="EMBL" id="VYZN01000003">
    <property type="protein sequence ID" value="KAE9544037.1"/>
    <property type="molecule type" value="Genomic_DNA"/>
</dbReference>
<proteinExistence type="predicted"/>
<gene>
    <name evidence="1" type="ORF">AGLY_001726</name>
</gene>
<dbReference type="Proteomes" id="UP000475862">
    <property type="component" value="Unassembled WGS sequence"/>
</dbReference>
<reference evidence="1 2" key="1">
    <citation type="submission" date="2019-08" db="EMBL/GenBank/DDBJ databases">
        <title>The genome of the soybean aphid Biotype 1, its phylome, world population structure and adaptation to the North American continent.</title>
        <authorList>
            <person name="Giordano R."/>
            <person name="Donthu R.K."/>
            <person name="Hernandez A.G."/>
            <person name="Wright C.L."/>
            <person name="Zimin A.V."/>
        </authorList>
    </citation>
    <scope>NUCLEOTIDE SEQUENCE [LARGE SCALE GENOMIC DNA]</scope>
    <source>
        <tissue evidence="1">Whole aphids</tissue>
    </source>
</reference>
<dbReference type="OrthoDB" id="63267at2759"/>
<evidence type="ECO:0000313" key="2">
    <source>
        <dbReference type="Proteomes" id="UP000475862"/>
    </source>
</evidence>
<organism evidence="1 2">
    <name type="scientific">Aphis glycines</name>
    <name type="common">Soybean aphid</name>
    <dbReference type="NCBI Taxonomy" id="307491"/>
    <lineage>
        <taxon>Eukaryota</taxon>
        <taxon>Metazoa</taxon>
        <taxon>Ecdysozoa</taxon>
        <taxon>Arthropoda</taxon>
        <taxon>Hexapoda</taxon>
        <taxon>Insecta</taxon>
        <taxon>Pterygota</taxon>
        <taxon>Neoptera</taxon>
        <taxon>Paraneoptera</taxon>
        <taxon>Hemiptera</taxon>
        <taxon>Sternorrhyncha</taxon>
        <taxon>Aphidomorpha</taxon>
        <taxon>Aphidoidea</taxon>
        <taxon>Aphididae</taxon>
        <taxon>Aphidini</taxon>
        <taxon>Aphis</taxon>
        <taxon>Aphis</taxon>
    </lineage>
</organism>
<feature type="non-terminal residue" evidence="1">
    <location>
        <position position="1"/>
    </location>
</feature>
<comment type="caution">
    <text evidence="1">The sequence shown here is derived from an EMBL/GenBank/DDBJ whole genome shotgun (WGS) entry which is preliminary data.</text>
</comment>
<keyword evidence="2" id="KW-1185">Reference proteome</keyword>